<dbReference type="CDD" id="cd07813">
    <property type="entry name" value="COQ10p_like"/>
    <property type="match status" value="1"/>
</dbReference>
<evidence type="ECO:0000313" key="5">
    <source>
        <dbReference type="Proteomes" id="UP000199675"/>
    </source>
</evidence>
<gene>
    <name evidence="4" type="ORF">SAMN04487960_101255</name>
</gene>
<dbReference type="GO" id="GO:0048039">
    <property type="term" value="F:ubiquinone binding"/>
    <property type="evidence" value="ECO:0007669"/>
    <property type="project" value="InterPro"/>
</dbReference>
<dbReference type="RefSeq" id="WP_091811129.1">
    <property type="nucleotide sequence ID" value="NZ_FNNE01000001.1"/>
</dbReference>
<dbReference type="PANTHER" id="PTHR12901">
    <property type="entry name" value="SPERM PROTEIN HOMOLOG"/>
    <property type="match status" value="1"/>
</dbReference>
<evidence type="ECO:0000256" key="2">
    <source>
        <dbReference type="ARBA" id="ARBA00022649"/>
    </source>
</evidence>
<keyword evidence="5" id="KW-1185">Reference proteome</keyword>
<dbReference type="Proteomes" id="UP000199675">
    <property type="component" value="Unassembled WGS sequence"/>
</dbReference>
<dbReference type="STRING" id="488533.SAMN04487960_101255"/>
<evidence type="ECO:0000313" key="4">
    <source>
        <dbReference type="EMBL" id="SDW07578.1"/>
    </source>
</evidence>
<name>A0A1H2QL26_9GAMM</name>
<comment type="similarity">
    <text evidence="1">Belongs to the ribosome association toxin RatA family.</text>
</comment>
<sequence length="148" mass="16657">MAHQIEKTALVMHSTQRMFHLVNDIASYPDFLPWCAGAEIHRHSESEIMASLDVAKGGMNHRFTTRNTLVAPEMIDMQLVDGPFRNLCGHWKFQSLDVNACKVILNLEFEFSGSLTKMAFGAVFSQAATTMVDAFCRRADEIYRGELA</sequence>
<dbReference type="Gene3D" id="3.30.530.20">
    <property type="match status" value="1"/>
</dbReference>
<dbReference type="SUPFAM" id="SSF55961">
    <property type="entry name" value="Bet v1-like"/>
    <property type="match status" value="1"/>
</dbReference>
<evidence type="ECO:0000256" key="1">
    <source>
        <dbReference type="ARBA" id="ARBA00008918"/>
    </source>
</evidence>
<dbReference type="PANTHER" id="PTHR12901:SF10">
    <property type="entry name" value="COENZYME Q-BINDING PROTEIN COQ10, MITOCHONDRIAL"/>
    <property type="match status" value="1"/>
</dbReference>
<dbReference type="InterPro" id="IPR005031">
    <property type="entry name" value="COQ10_START"/>
</dbReference>
<dbReference type="EMBL" id="FNNE01000001">
    <property type="protein sequence ID" value="SDW07578.1"/>
    <property type="molecule type" value="Genomic_DNA"/>
</dbReference>
<feature type="domain" description="Coenzyme Q-binding protein COQ10 START" evidence="3">
    <location>
        <begin position="13"/>
        <end position="136"/>
    </location>
</feature>
<organism evidence="4 5">
    <name type="scientific">Marinobacter mobilis</name>
    <dbReference type="NCBI Taxonomy" id="488533"/>
    <lineage>
        <taxon>Bacteria</taxon>
        <taxon>Pseudomonadati</taxon>
        <taxon>Pseudomonadota</taxon>
        <taxon>Gammaproteobacteria</taxon>
        <taxon>Pseudomonadales</taxon>
        <taxon>Marinobacteraceae</taxon>
        <taxon>Marinobacter</taxon>
    </lineage>
</organism>
<dbReference type="GO" id="GO:0045333">
    <property type="term" value="P:cellular respiration"/>
    <property type="evidence" value="ECO:0007669"/>
    <property type="project" value="InterPro"/>
</dbReference>
<reference evidence="4 5" key="1">
    <citation type="submission" date="2016-10" db="EMBL/GenBank/DDBJ databases">
        <authorList>
            <person name="de Groot N.N."/>
        </authorList>
    </citation>
    <scope>NUCLEOTIDE SEQUENCE [LARGE SCALE GENOMIC DNA]</scope>
    <source>
        <strain evidence="4 5">CGMCC 1.7059</strain>
    </source>
</reference>
<dbReference type="InterPro" id="IPR044996">
    <property type="entry name" value="COQ10-like"/>
</dbReference>
<dbReference type="Pfam" id="PF03364">
    <property type="entry name" value="Polyketide_cyc"/>
    <property type="match status" value="1"/>
</dbReference>
<dbReference type="InterPro" id="IPR023393">
    <property type="entry name" value="START-like_dom_sf"/>
</dbReference>
<accession>A0A1H2QL26</accession>
<dbReference type="OrthoDB" id="9804759at2"/>
<protein>
    <submittedName>
        <fullName evidence="4">Ribosome association toxin PasT (RatA) of the RatAB toxin-antitoxin module</fullName>
    </submittedName>
</protein>
<evidence type="ECO:0000259" key="3">
    <source>
        <dbReference type="Pfam" id="PF03364"/>
    </source>
</evidence>
<dbReference type="AlphaFoldDB" id="A0A1H2QL26"/>
<keyword evidence="2" id="KW-1277">Toxin-antitoxin system</keyword>
<proteinExistence type="inferred from homology"/>